<dbReference type="RefSeq" id="WP_249602989.1">
    <property type="nucleotide sequence ID" value="NZ_JAKHSK010000036.1"/>
</dbReference>
<keyword evidence="2" id="KW-1185">Reference proteome</keyword>
<organism evidence="1 2">
    <name type="scientific">Zunongwangia pacifica</name>
    <dbReference type="NCBI Taxonomy" id="2911062"/>
    <lineage>
        <taxon>Bacteria</taxon>
        <taxon>Pseudomonadati</taxon>
        <taxon>Bacteroidota</taxon>
        <taxon>Flavobacteriia</taxon>
        <taxon>Flavobacteriales</taxon>
        <taxon>Flavobacteriaceae</taxon>
        <taxon>Zunongwangia</taxon>
    </lineage>
</organism>
<accession>A0A9X1ZXD1</accession>
<dbReference type="PROSITE" id="PS51257">
    <property type="entry name" value="PROKAR_LIPOPROTEIN"/>
    <property type="match status" value="1"/>
</dbReference>
<sequence length="183" mass="21801">MKKSLFVLVLLFISCQKKNHQKNSCDFRVEILLSEEFKDDYKIALTFKGEMNLVFDSSNFNFEDKLDKRVVFSSLKELTEGLKEDAIIIENEAMEFRKFSQMPIGVDFFSSYLFQDNDSIYNIRIEENGEKKILLNKIFSKEHFYMSKNALPKKLRLHYIYFVNNKEKHLASNWFQLPKNSDF</sequence>
<proteinExistence type="predicted"/>
<dbReference type="EMBL" id="JAKHSK010000036">
    <property type="protein sequence ID" value="MCL6220288.1"/>
    <property type="molecule type" value="Genomic_DNA"/>
</dbReference>
<protein>
    <recommendedName>
        <fullName evidence="3">Lipoprotein</fullName>
    </recommendedName>
</protein>
<evidence type="ECO:0008006" key="3">
    <source>
        <dbReference type="Google" id="ProtNLM"/>
    </source>
</evidence>
<reference evidence="1" key="1">
    <citation type="submission" date="2022-01" db="EMBL/GenBank/DDBJ databases">
        <title>Genome sequencing of Zunongwangia sp. M21534 genome.</title>
        <authorList>
            <person name="Chen Y."/>
            <person name="Dong C."/>
            <person name="Shao Z."/>
        </authorList>
    </citation>
    <scope>NUCLEOTIDE SEQUENCE</scope>
    <source>
        <strain evidence="1">MCCC M21534</strain>
    </source>
</reference>
<dbReference type="Proteomes" id="UP001139521">
    <property type="component" value="Unassembled WGS sequence"/>
</dbReference>
<name>A0A9X1ZXD1_9FLAO</name>
<comment type="caution">
    <text evidence="1">The sequence shown here is derived from an EMBL/GenBank/DDBJ whole genome shotgun (WGS) entry which is preliminary data.</text>
</comment>
<evidence type="ECO:0000313" key="1">
    <source>
        <dbReference type="EMBL" id="MCL6220288.1"/>
    </source>
</evidence>
<evidence type="ECO:0000313" key="2">
    <source>
        <dbReference type="Proteomes" id="UP001139521"/>
    </source>
</evidence>
<dbReference type="AlphaFoldDB" id="A0A9X1ZXD1"/>
<gene>
    <name evidence="1" type="ORF">L1967_18510</name>
</gene>